<sequence>MILPPTTRTIVMPPVRVRTLVGGIPGSSPVCVAPEKLQRAGTFSASQMRPSMVVQWGKAVRVLATALLHAPRGVRRPATRG</sequence>
<name>A0A6J4PV19_9ACTN</name>
<organism evidence="1">
    <name type="scientific">uncultured Rubrobacteraceae bacterium</name>
    <dbReference type="NCBI Taxonomy" id="349277"/>
    <lineage>
        <taxon>Bacteria</taxon>
        <taxon>Bacillati</taxon>
        <taxon>Actinomycetota</taxon>
        <taxon>Rubrobacteria</taxon>
        <taxon>Rubrobacterales</taxon>
        <taxon>Rubrobacteraceae</taxon>
        <taxon>environmental samples</taxon>
    </lineage>
</organism>
<reference evidence="1" key="1">
    <citation type="submission" date="2020-02" db="EMBL/GenBank/DDBJ databases">
        <authorList>
            <person name="Meier V. D."/>
        </authorList>
    </citation>
    <scope>NUCLEOTIDE SEQUENCE</scope>
    <source>
        <strain evidence="1">AVDCRST_MAG55</strain>
    </source>
</reference>
<gene>
    <name evidence="1" type="ORF">AVDCRST_MAG55-2239</name>
</gene>
<evidence type="ECO:0000313" key="1">
    <source>
        <dbReference type="EMBL" id="CAA9424785.1"/>
    </source>
</evidence>
<accession>A0A6J4PV19</accession>
<dbReference type="AlphaFoldDB" id="A0A6J4PV19"/>
<protein>
    <submittedName>
        <fullName evidence="1">Uncharacterized protein</fullName>
    </submittedName>
</protein>
<proteinExistence type="predicted"/>
<dbReference type="EMBL" id="CADCUZ010000106">
    <property type="protein sequence ID" value="CAA9424785.1"/>
    <property type="molecule type" value="Genomic_DNA"/>
</dbReference>